<evidence type="ECO:0000256" key="1">
    <source>
        <dbReference type="SAM" id="MobiDB-lite"/>
    </source>
</evidence>
<comment type="caution">
    <text evidence="2">The sequence shown here is derived from an EMBL/GenBank/DDBJ whole genome shotgun (WGS) entry which is preliminary data.</text>
</comment>
<organism evidence="2 3">
    <name type="scientific">Riccia fluitans</name>
    <dbReference type="NCBI Taxonomy" id="41844"/>
    <lineage>
        <taxon>Eukaryota</taxon>
        <taxon>Viridiplantae</taxon>
        <taxon>Streptophyta</taxon>
        <taxon>Embryophyta</taxon>
        <taxon>Marchantiophyta</taxon>
        <taxon>Marchantiopsida</taxon>
        <taxon>Marchantiidae</taxon>
        <taxon>Marchantiales</taxon>
        <taxon>Ricciaceae</taxon>
        <taxon>Riccia</taxon>
    </lineage>
</organism>
<gene>
    <name evidence="2" type="ORF">R1flu_022253</name>
</gene>
<name>A0ABD1ZSQ0_9MARC</name>
<evidence type="ECO:0000313" key="3">
    <source>
        <dbReference type="Proteomes" id="UP001605036"/>
    </source>
</evidence>
<accession>A0ABD1ZSQ0</accession>
<dbReference type="EMBL" id="JBHFFA010000001">
    <property type="protein sequence ID" value="KAL2654125.1"/>
    <property type="molecule type" value="Genomic_DNA"/>
</dbReference>
<keyword evidence="3" id="KW-1185">Reference proteome</keyword>
<protein>
    <submittedName>
        <fullName evidence="2">Uncharacterized protein</fullName>
    </submittedName>
</protein>
<feature type="compositionally biased region" description="Polar residues" evidence="1">
    <location>
        <begin position="1"/>
        <end position="11"/>
    </location>
</feature>
<sequence length="79" mass="8119">MGYDNSMSTSSGGVVRGVGRRRAPGNSLPGPRRMVRSTKEGLLGHLPGYVTSATYARRALSGLVAGGLQELGCPDVSDG</sequence>
<proteinExistence type="predicted"/>
<feature type="region of interest" description="Disordered" evidence="1">
    <location>
        <begin position="1"/>
        <end position="40"/>
    </location>
</feature>
<dbReference type="AlphaFoldDB" id="A0ABD1ZSQ0"/>
<dbReference type="Proteomes" id="UP001605036">
    <property type="component" value="Unassembled WGS sequence"/>
</dbReference>
<evidence type="ECO:0000313" key="2">
    <source>
        <dbReference type="EMBL" id="KAL2654125.1"/>
    </source>
</evidence>
<reference evidence="2 3" key="1">
    <citation type="submission" date="2024-09" db="EMBL/GenBank/DDBJ databases">
        <title>Chromosome-scale assembly of Riccia fluitans.</title>
        <authorList>
            <person name="Paukszto L."/>
            <person name="Sawicki J."/>
            <person name="Karawczyk K."/>
            <person name="Piernik-Szablinska J."/>
            <person name="Szczecinska M."/>
            <person name="Mazdziarz M."/>
        </authorList>
    </citation>
    <scope>NUCLEOTIDE SEQUENCE [LARGE SCALE GENOMIC DNA]</scope>
    <source>
        <strain evidence="2">Rf_01</strain>
        <tissue evidence="2">Aerial parts of the thallus</tissue>
    </source>
</reference>